<dbReference type="Pfam" id="PF08463">
    <property type="entry name" value="EcoEI_R_C"/>
    <property type="match status" value="1"/>
</dbReference>
<name>A0A655DFK4_SALET</name>
<reference evidence="2 3" key="1">
    <citation type="submission" date="2015-03" db="EMBL/GenBank/DDBJ databases">
        <authorList>
            <consortium name="Pathogen Informatics"/>
        </authorList>
    </citation>
    <scope>NUCLEOTIDE SEQUENCE [LARGE SCALE GENOMIC DNA]</scope>
    <source>
        <strain evidence="2 3">3476</strain>
    </source>
</reference>
<accession>A0A655DFK4</accession>
<evidence type="ECO:0000313" key="3">
    <source>
        <dbReference type="Proteomes" id="UP000039541"/>
    </source>
</evidence>
<sequence length="63" mass="7052">MLDKYADAGVEEIENIQVLKLKPFDQMGTLQEIITDGFGDKGTYMQAVSDLESEIYQLPPRSA</sequence>
<dbReference type="GO" id="GO:0009035">
    <property type="term" value="F:type I site-specific deoxyribonuclease activity"/>
    <property type="evidence" value="ECO:0007669"/>
    <property type="project" value="UniProtKB-EC"/>
</dbReference>
<protein>
    <submittedName>
        <fullName evidence="2">Type I restriction enzyme EcoEI R protein</fullName>
        <ecNumber evidence="2">3.1.21.3</ecNumber>
    </submittedName>
</protein>
<evidence type="ECO:0000313" key="2">
    <source>
        <dbReference type="EMBL" id="CNU63793.1"/>
    </source>
</evidence>
<dbReference type="GO" id="GO:0006304">
    <property type="term" value="P:DNA modification"/>
    <property type="evidence" value="ECO:0007669"/>
    <property type="project" value="InterPro"/>
</dbReference>
<organism evidence="2 3">
    <name type="scientific">Salmonella enterica subsp. enterica serovar Bovismorbificans</name>
    <dbReference type="NCBI Taxonomy" id="58097"/>
    <lineage>
        <taxon>Bacteria</taxon>
        <taxon>Pseudomonadati</taxon>
        <taxon>Pseudomonadota</taxon>
        <taxon>Gammaproteobacteria</taxon>
        <taxon>Enterobacterales</taxon>
        <taxon>Enterobacteriaceae</taxon>
        <taxon>Salmonella</taxon>
    </lineage>
</organism>
<feature type="domain" description="EcoEI R protein C-terminal" evidence="1">
    <location>
        <begin position="1"/>
        <end position="56"/>
    </location>
</feature>
<keyword evidence="2" id="KW-0378">Hydrolase</keyword>
<evidence type="ECO:0000259" key="1">
    <source>
        <dbReference type="Pfam" id="PF08463"/>
    </source>
</evidence>
<dbReference type="EMBL" id="CQPC01000046">
    <property type="protein sequence ID" value="CNU63793.1"/>
    <property type="molecule type" value="Genomic_DNA"/>
</dbReference>
<gene>
    <name evidence="2" type="ORF">ERS008202_03205</name>
</gene>
<dbReference type="Proteomes" id="UP000039541">
    <property type="component" value="Unassembled WGS sequence"/>
</dbReference>
<proteinExistence type="predicted"/>
<dbReference type="EC" id="3.1.21.3" evidence="2"/>
<dbReference type="InterPro" id="IPR013670">
    <property type="entry name" value="EcoEI_R_C_dom"/>
</dbReference>
<dbReference type="AlphaFoldDB" id="A0A655DFK4"/>
<dbReference type="GO" id="GO:0003677">
    <property type="term" value="F:DNA binding"/>
    <property type="evidence" value="ECO:0007669"/>
    <property type="project" value="InterPro"/>
</dbReference>